<comment type="caution">
    <text evidence="2">The sequence shown here is derived from an EMBL/GenBank/DDBJ whole genome shotgun (WGS) entry which is preliminary data.</text>
</comment>
<proteinExistence type="predicted"/>
<evidence type="ECO:0000313" key="3">
    <source>
        <dbReference type="Proteomes" id="UP001166304"/>
    </source>
</evidence>
<name>A0AA41G262_9EURY</name>
<dbReference type="RefSeq" id="WP_162414405.1">
    <property type="nucleotide sequence ID" value="NZ_JAHQXE010000004.1"/>
</dbReference>
<keyword evidence="3" id="KW-1185">Reference proteome</keyword>
<dbReference type="Gene3D" id="2.30.30.240">
    <property type="entry name" value="PRC-barrel domain"/>
    <property type="match status" value="1"/>
</dbReference>
<protein>
    <submittedName>
        <fullName evidence="2">PRC-barrel domain-containing protein</fullName>
    </submittedName>
</protein>
<dbReference type="AlphaFoldDB" id="A0AA41G262"/>
<accession>A0AA41G262</accession>
<feature type="domain" description="PRC-barrel" evidence="1">
    <location>
        <begin position="2"/>
        <end position="77"/>
    </location>
</feature>
<dbReference type="InterPro" id="IPR011033">
    <property type="entry name" value="PRC_barrel-like_sf"/>
</dbReference>
<gene>
    <name evidence="2" type="ORF">KTS37_13655</name>
</gene>
<dbReference type="Proteomes" id="UP001166304">
    <property type="component" value="Unassembled WGS sequence"/>
</dbReference>
<organism evidence="2 3">
    <name type="scientific">Haloarcula salina</name>
    <dbReference type="NCBI Taxonomy" id="1429914"/>
    <lineage>
        <taxon>Archaea</taxon>
        <taxon>Methanobacteriati</taxon>
        <taxon>Methanobacteriota</taxon>
        <taxon>Stenosarchaea group</taxon>
        <taxon>Halobacteria</taxon>
        <taxon>Halobacteriales</taxon>
        <taxon>Haloarculaceae</taxon>
        <taxon>Haloarcula</taxon>
    </lineage>
</organism>
<evidence type="ECO:0000313" key="2">
    <source>
        <dbReference type="EMBL" id="MBV0902835.1"/>
    </source>
</evidence>
<dbReference type="EMBL" id="JAHQXE010000004">
    <property type="protein sequence ID" value="MBV0902835.1"/>
    <property type="molecule type" value="Genomic_DNA"/>
</dbReference>
<sequence>MVLASTLSDKRVVSSDGREVGNVHNVIINPESGSLQTLVLDTERPEIFGIEADENGRVKLPAAVLETVEDHLIISPPA</sequence>
<evidence type="ECO:0000259" key="1">
    <source>
        <dbReference type="Pfam" id="PF05239"/>
    </source>
</evidence>
<reference evidence="2" key="1">
    <citation type="submission" date="2021-06" db="EMBL/GenBank/DDBJ databases">
        <title>New haloarchaea isolates fom saline soil.</title>
        <authorList>
            <person name="Duran-Viseras A."/>
            <person name="Sanchez-Porro C.S."/>
            <person name="Ventosa A."/>
        </authorList>
    </citation>
    <scope>NUCLEOTIDE SEQUENCE</scope>
    <source>
        <strain evidence="2">JCM 18369</strain>
    </source>
</reference>
<dbReference type="Pfam" id="PF05239">
    <property type="entry name" value="PRC"/>
    <property type="match status" value="1"/>
</dbReference>
<dbReference type="SUPFAM" id="SSF50346">
    <property type="entry name" value="PRC-barrel domain"/>
    <property type="match status" value="1"/>
</dbReference>
<dbReference type="InterPro" id="IPR027275">
    <property type="entry name" value="PRC-brl_dom"/>
</dbReference>